<gene>
    <name evidence="3" type="ORF">TraAM80_10398</name>
</gene>
<accession>A0A422MPH3</accession>
<feature type="domain" description="Retrotransposon hot spot protein,C-terminal" evidence="1">
    <location>
        <begin position="189"/>
        <end position="237"/>
    </location>
</feature>
<dbReference type="InterPro" id="IPR046836">
    <property type="entry name" value="RHS_C"/>
</dbReference>
<proteinExistence type="predicted"/>
<keyword evidence="4" id="KW-1185">Reference proteome</keyword>
<dbReference type="Pfam" id="PF20445">
    <property type="entry name" value="RHS_N"/>
    <property type="match status" value="1"/>
</dbReference>
<dbReference type="EMBL" id="MKGL01000950">
    <property type="protein sequence ID" value="RNE95102.1"/>
    <property type="molecule type" value="Genomic_DNA"/>
</dbReference>
<dbReference type="NCBIfam" id="TIGR01631">
    <property type="entry name" value="Trypano_RHS"/>
    <property type="match status" value="1"/>
</dbReference>
<sequence length="238" mass="25950">MQKKVKKKCAAAAWLLRRLVNYLSVHVSVCRGAAVVAQSAVTAAAPPLRRELCTTLAAAKVSVVSSTLEKLEGHYEDVCHAGWGHVMEVSDGRGGMRMELRAGRPPQLWEYKVEGATVLMDDGAAQFRPPRPSLVVLTSEKWPYALLQGCGSDYCVYSEVEQVWLIVEGDLAGLFGTHGGANSAFVRRVLIGMPGIGRAVAACSCLLYQLLHYDAEQLHAVACFIGERAFLFDRTTKR</sequence>
<dbReference type="VEuPathDB" id="TriTrypDB:TRSC58_06424"/>
<evidence type="ECO:0000259" key="1">
    <source>
        <dbReference type="Pfam" id="PF07999"/>
    </source>
</evidence>
<dbReference type="OMA" id="CHAGWGH"/>
<evidence type="ECO:0000313" key="4">
    <source>
        <dbReference type="Proteomes" id="UP000283634"/>
    </source>
</evidence>
<reference evidence="3 4" key="1">
    <citation type="journal article" date="2018" name="BMC Genomics">
        <title>Genomic comparison of Trypanosoma conorhini and Trypanosoma rangeli to Trypanosoma cruzi strains of high and low virulence.</title>
        <authorList>
            <person name="Bradwell K.R."/>
            <person name="Koparde V.N."/>
            <person name="Matveyev A.V."/>
            <person name="Serrano M.G."/>
            <person name="Alves J.M."/>
            <person name="Parikh H."/>
            <person name="Huang B."/>
            <person name="Lee V."/>
            <person name="Espinosa-Alvarez O."/>
            <person name="Ortiz P.A."/>
            <person name="Costa-Martins A.G."/>
            <person name="Teixeira M.M."/>
            <person name="Buck G.A."/>
        </authorList>
    </citation>
    <scope>NUCLEOTIDE SEQUENCE [LARGE SCALE GENOMIC DNA]</scope>
    <source>
        <strain evidence="3 4">AM80</strain>
    </source>
</reference>
<feature type="non-terminal residue" evidence="3">
    <location>
        <position position="238"/>
    </location>
</feature>
<comment type="caution">
    <text evidence="3">The sequence shown here is derived from an EMBL/GenBank/DDBJ whole genome shotgun (WGS) entry which is preliminary data.</text>
</comment>
<dbReference type="Proteomes" id="UP000283634">
    <property type="component" value="Unassembled WGS sequence"/>
</dbReference>
<organism evidence="3 4">
    <name type="scientific">Trypanosoma rangeli</name>
    <dbReference type="NCBI Taxonomy" id="5698"/>
    <lineage>
        <taxon>Eukaryota</taxon>
        <taxon>Discoba</taxon>
        <taxon>Euglenozoa</taxon>
        <taxon>Kinetoplastea</taxon>
        <taxon>Metakinetoplastina</taxon>
        <taxon>Trypanosomatida</taxon>
        <taxon>Trypanosomatidae</taxon>
        <taxon>Trypanosoma</taxon>
        <taxon>Herpetosoma</taxon>
    </lineage>
</organism>
<dbReference type="InterPro" id="IPR046835">
    <property type="entry name" value="RHS_N"/>
</dbReference>
<dbReference type="Pfam" id="PF07999">
    <property type="entry name" value="RHSP"/>
    <property type="match status" value="1"/>
</dbReference>
<evidence type="ECO:0000313" key="3">
    <source>
        <dbReference type="EMBL" id="RNE95102.1"/>
    </source>
</evidence>
<dbReference type="GeneID" id="40334331"/>
<name>A0A422MPH3_TRYRA</name>
<dbReference type="InterPro" id="IPR006518">
    <property type="entry name" value="Trypano_RHS"/>
</dbReference>
<feature type="domain" description="Retrotransposon hot spot protein N-terminal" evidence="2">
    <location>
        <begin position="75"/>
        <end position="176"/>
    </location>
</feature>
<dbReference type="AlphaFoldDB" id="A0A422MPH3"/>
<dbReference type="RefSeq" id="XP_029233126.1">
    <property type="nucleotide sequence ID" value="XM_029387019.1"/>
</dbReference>
<dbReference type="OrthoDB" id="10463279at2759"/>
<protein>
    <submittedName>
        <fullName evidence="3">Retrotransposon hot spot (RHS) protein</fullName>
    </submittedName>
</protein>
<evidence type="ECO:0000259" key="2">
    <source>
        <dbReference type="Pfam" id="PF20445"/>
    </source>
</evidence>